<evidence type="ECO:0000259" key="3">
    <source>
        <dbReference type="Pfam" id="PF09524"/>
    </source>
</evidence>
<keyword evidence="5" id="KW-1185">Reference proteome</keyword>
<accession>A0A081BI76</accession>
<dbReference type="Pfam" id="PF09524">
    <property type="entry name" value="Phg_2220_C"/>
    <property type="match status" value="1"/>
</dbReference>
<dbReference type="Proteomes" id="UP000028700">
    <property type="component" value="Unassembled WGS sequence"/>
</dbReference>
<keyword evidence="1" id="KW-0175">Coiled coil</keyword>
<evidence type="ECO:0000256" key="1">
    <source>
        <dbReference type="SAM" id="Coils"/>
    </source>
</evidence>
<name>A0A081BI76_9LACO</name>
<protein>
    <recommendedName>
        <fullName evidence="3">Phage conserved hypothetical protein C-terminal domain-containing protein</fullName>
    </recommendedName>
</protein>
<feature type="coiled-coil region" evidence="1">
    <location>
        <begin position="135"/>
        <end position="162"/>
    </location>
</feature>
<evidence type="ECO:0000256" key="2">
    <source>
        <dbReference type="SAM" id="MobiDB-lite"/>
    </source>
</evidence>
<evidence type="ECO:0000313" key="4">
    <source>
        <dbReference type="EMBL" id="GAK47744.1"/>
    </source>
</evidence>
<feature type="region of interest" description="Disordered" evidence="2">
    <location>
        <begin position="255"/>
        <end position="275"/>
    </location>
</feature>
<dbReference type="AlphaFoldDB" id="A0A081BI76"/>
<comment type="caution">
    <text evidence="4">The sequence shown here is derived from an EMBL/GenBank/DDBJ whole genome shotgun (WGS) entry which is preliminary data.</text>
</comment>
<dbReference type="NCBIfam" id="TIGR02220">
    <property type="entry name" value="phg_TIGR02220"/>
    <property type="match status" value="1"/>
</dbReference>
<dbReference type="EMBL" id="BBJM01000011">
    <property type="protein sequence ID" value="GAK47744.1"/>
    <property type="molecule type" value="Genomic_DNA"/>
</dbReference>
<reference evidence="4" key="1">
    <citation type="journal article" date="2014" name="Genome Announc.">
        <title>Draft Genome Sequence of Lactobacillus oryzae Strain SG293T.</title>
        <authorList>
            <person name="Tanizawa Y."/>
            <person name="Fujisawa T."/>
            <person name="Mochizuki T."/>
            <person name="Kaminuma E."/>
            <person name="Nakamura Y."/>
            <person name="Tohno M."/>
        </authorList>
    </citation>
    <scope>NUCLEOTIDE SEQUENCE [LARGE SCALE GENOMIC DNA]</scope>
    <source>
        <strain evidence="4">SG293</strain>
    </source>
</reference>
<dbReference type="eggNOG" id="COG1846">
    <property type="taxonomic scope" value="Bacteria"/>
</dbReference>
<evidence type="ECO:0000313" key="5">
    <source>
        <dbReference type="Proteomes" id="UP000028700"/>
    </source>
</evidence>
<proteinExistence type="predicted"/>
<dbReference type="STRING" id="1291743.LOSG293_110600"/>
<feature type="domain" description="Phage conserved hypothetical protein C-terminal" evidence="3">
    <location>
        <begin position="171"/>
        <end position="244"/>
    </location>
</feature>
<dbReference type="InterPro" id="IPR011741">
    <property type="entry name" value="Phg_2220_C"/>
</dbReference>
<gene>
    <name evidence="4" type="ORF">LOSG293_110600</name>
</gene>
<sequence>MNNGWIKVPRNLMNEKLWLNAERLKFYLMLLMMVNHEAADVYGEHLEPGQLLTSRDKLEEKYNCRNSRRNKNYVTANTIYSWLRWLKDNNLIGLKASNEYTVITVFNWNLDLNEKAKLNTDSTSVQHQLNNGSTSVQHKQELRDLENLENKEKDNVARQSNDQLNGQVLEIILYLNSQTGKHFKAKSKDTVKLVQARIHEGYTLEDFKSVIDNKASSWLNDSKMNKFLRPSTLFKADKFENYLNEGPVRSTKKSVETLPGWAKDDYKPDDSAKQTLSADELSKLNQQLAELEARNAKKEG</sequence>
<dbReference type="RefSeq" id="WP_051907211.1">
    <property type="nucleotide sequence ID" value="NZ_BBJM01000011.1"/>
</dbReference>
<organism evidence="4 5">
    <name type="scientific">Secundilactobacillus oryzae JCM 18671</name>
    <dbReference type="NCBI Taxonomy" id="1291743"/>
    <lineage>
        <taxon>Bacteria</taxon>
        <taxon>Bacillati</taxon>
        <taxon>Bacillota</taxon>
        <taxon>Bacilli</taxon>
        <taxon>Lactobacillales</taxon>
        <taxon>Lactobacillaceae</taxon>
        <taxon>Secundilactobacillus</taxon>
    </lineage>
</organism>
<feature type="compositionally biased region" description="Basic and acidic residues" evidence="2">
    <location>
        <begin position="262"/>
        <end position="272"/>
    </location>
</feature>